<evidence type="ECO:0000313" key="1">
    <source>
        <dbReference type="EMBL" id="KAH9696759.1"/>
    </source>
</evidence>
<dbReference type="Proteomes" id="UP000829398">
    <property type="component" value="Chromosome 8"/>
</dbReference>
<dbReference type="EMBL" id="CM039177">
    <property type="protein sequence ID" value="KAH9696759.1"/>
    <property type="molecule type" value="Genomic_DNA"/>
</dbReference>
<reference evidence="2" key="1">
    <citation type="journal article" date="2023" name="Hortic. Res.">
        <title>A chromosome-level phased genome enabling allele-level studies in sweet orange: a case study on citrus Huanglongbing tolerance.</title>
        <authorList>
            <person name="Wu B."/>
            <person name="Yu Q."/>
            <person name="Deng Z."/>
            <person name="Duan Y."/>
            <person name="Luo F."/>
            <person name="Gmitter F. Jr."/>
        </authorList>
    </citation>
    <scope>NUCLEOTIDE SEQUENCE [LARGE SCALE GENOMIC DNA]</scope>
    <source>
        <strain evidence="2">cv. Valencia</strain>
    </source>
</reference>
<protein>
    <submittedName>
        <fullName evidence="1">Calcium-binding EF-hand family protein</fullName>
    </submittedName>
</protein>
<proteinExistence type="predicted"/>
<name>A0ACB8II65_CITSI</name>
<organism evidence="1 2">
    <name type="scientific">Citrus sinensis</name>
    <name type="common">Sweet orange</name>
    <name type="synonym">Citrus aurantium var. sinensis</name>
    <dbReference type="NCBI Taxonomy" id="2711"/>
    <lineage>
        <taxon>Eukaryota</taxon>
        <taxon>Viridiplantae</taxon>
        <taxon>Streptophyta</taxon>
        <taxon>Embryophyta</taxon>
        <taxon>Tracheophyta</taxon>
        <taxon>Spermatophyta</taxon>
        <taxon>Magnoliopsida</taxon>
        <taxon>eudicotyledons</taxon>
        <taxon>Gunneridae</taxon>
        <taxon>Pentapetalae</taxon>
        <taxon>rosids</taxon>
        <taxon>malvids</taxon>
        <taxon>Sapindales</taxon>
        <taxon>Rutaceae</taxon>
        <taxon>Aurantioideae</taxon>
        <taxon>Citrus</taxon>
    </lineage>
</organism>
<sequence>MSLKCLKELQKQGVLGTSQISELDFCEDCVLGKATRNSFGKSVHSTKGILEYIHSDLWGLTQTISLGGNTYFLSLIDNYSRRVWAYVVKHKDQVFGKFREWKSLVENQTRLKVKKLRTDNGLEFCNQEFDNYCADHGIARHRIVRLTPQQNSPSTALDFKTPFEKWHVKLANYGSLQVFGCLAYAHVSQGKLAPRALKCKFIGYPEGVKGFKLWCTYLNPRKCIISRDVIFNENTALEMKRSADTDAQKDKNKTKVQFEVEPHNREASGDEDNADHENDQAKVKDRLTATEPKRFKVRLVAKGYTQRAEVDFKEVFSPVVKHASIRVLLALTAVKDMELDQLDVKTAFLHGRLHDDILMTQPEGYTSPESADCVYLLKRSLYRLKQSPRQCTDEERSEMIKVPYASVVGCMMYAMVLTRLDLTHALSVHVVTLSTTKAEYTAATEAVKEALWLRGLITELGMKQEIVEVHCDSSSAIYLTDSGNRRVVCVRAISLKNIARRLIETAESTSSMKQQQHQQQVLDGSNIMKLVGNEEVFSSFVDHKFEELDRDRDGQLSVKELQPVVADIGAALGLPAQGSSPDSDHIYSEVLNEFTHGKQEKVCKIEFREVLSDILLGMAAGLKRDPIVVLRMDGEDLEEFINGPGYEPDMASIFSQIESPDGSMWDFIIKALDKLTVEQGMPPSSDSWVIDLSHLKCRLLQILGIIMEKLTELHLKIQTRTAALEIVPKDRNGKLSKDYLRVALDGVAASALLPRIGAVAQIIMVRVPGYSTPDVGYGQGVTLRRRDACKRGFRREPDLKNFSIPF</sequence>
<gene>
    <name evidence="1" type="ORF">KPL71_023317</name>
</gene>
<comment type="caution">
    <text evidence="1">The sequence shown here is derived from an EMBL/GenBank/DDBJ whole genome shotgun (WGS) entry which is preliminary data.</text>
</comment>
<accession>A0ACB8II65</accession>
<keyword evidence="2" id="KW-1185">Reference proteome</keyword>
<evidence type="ECO:0000313" key="2">
    <source>
        <dbReference type="Proteomes" id="UP000829398"/>
    </source>
</evidence>